<evidence type="ECO:0000259" key="3">
    <source>
        <dbReference type="Pfam" id="PF07683"/>
    </source>
</evidence>
<dbReference type="AlphaFoldDB" id="A0A2R8BBI5"/>
<gene>
    <name evidence="4" type="primary">yciC_1</name>
    <name evidence="4" type="ORF">ASD8599_01172</name>
</gene>
<feature type="domain" description="CobW C-terminal" evidence="3">
    <location>
        <begin position="204"/>
        <end position="281"/>
    </location>
</feature>
<evidence type="ECO:0000259" key="2">
    <source>
        <dbReference type="Pfam" id="PF02492"/>
    </source>
</evidence>
<evidence type="ECO:0000256" key="1">
    <source>
        <dbReference type="ARBA" id="ARBA00045658"/>
    </source>
</evidence>
<accession>A0A2R8BBI5</accession>
<protein>
    <submittedName>
        <fullName evidence="4">Metal chaperone YciC</fullName>
    </submittedName>
</protein>
<dbReference type="CDD" id="cd03112">
    <property type="entry name" value="CobW-like"/>
    <property type="match status" value="1"/>
</dbReference>
<dbReference type="InterPro" id="IPR003495">
    <property type="entry name" value="CobW/HypB/UreG_nucleotide-bd"/>
</dbReference>
<keyword evidence="5" id="KW-1185">Reference proteome</keyword>
<evidence type="ECO:0000313" key="4">
    <source>
        <dbReference type="EMBL" id="SPH20436.1"/>
    </source>
</evidence>
<name>A0A2R8BBI5_9RHOB</name>
<organism evidence="4 5">
    <name type="scientific">Ascidiaceihabitans donghaensis</name>
    <dbReference type="NCBI Taxonomy" id="1510460"/>
    <lineage>
        <taxon>Bacteria</taxon>
        <taxon>Pseudomonadati</taxon>
        <taxon>Pseudomonadota</taxon>
        <taxon>Alphaproteobacteria</taxon>
        <taxon>Rhodobacterales</taxon>
        <taxon>Paracoccaceae</taxon>
        <taxon>Ascidiaceihabitans</taxon>
    </lineage>
</organism>
<dbReference type="InterPro" id="IPR051316">
    <property type="entry name" value="Zinc-reg_GTPase_activator"/>
</dbReference>
<dbReference type="RefSeq" id="WP_108827648.1">
    <property type="nucleotide sequence ID" value="NZ_OMOR01000001.1"/>
</dbReference>
<sequence length="289" mass="30614">MNRLPLTVIGGYLGAGKTTLINRLLAEDHGQRVLVMVNDFGAINIDAALIESQSDDMVELSNGCVCCTMGADLFMAVGDVLDRTPRPDHLVIEASGIADPARIAQVAMAEPDLSYGGVVTVVDAQNYDALASDIQIGAQLRGQVDVADLVLISKADAGQVPAALGVPEAQVLDLATLDVTAPLILGDALGSGPKAVAEVHPAYVSWNTREDRVLSRAQLDALIRNRPAKALRIKGFVASERGMTELHCVGPSHSLKPVPVSENTQTQLVGIGLKGHITREDFQNWWASV</sequence>
<dbReference type="Gene3D" id="3.40.50.300">
    <property type="entry name" value="P-loop containing nucleotide triphosphate hydrolases"/>
    <property type="match status" value="1"/>
</dbReference>
<dbReference type="PANTHER" id="PTHR13748">
    <property type="entry name" value="COBW-RELATED"/>
    <property type="match status" value="1"/>
</dbReference>
<dbReference type="InterPro" id="IPR027417">
    <property type="entry name" value="P-loop_NTPase"/>
</dbReference>
<evidence type="ECO:0000313" key="5">
    <source>
        <dbReference type="Proteomes" id="UP000244880"/>
    </source>
</evidence>
<dbReference type="Proteomes" id="UP000244880">
    <property type="component" value="Unassembled WGS sequence"/>
</dbReference>
<dbReference type="PANTHER" id="PTHR13748:SF62">
    <property type="entry name" value="COBW DOMAIN-CONTAINING PROTEIN"/>
    <property type="match status" value="1"/>
</dbReference>
<proteinExistence type="predicted"/>
<comment type="function">
    <text evidence="1">Zinc chaperone that directly transfers zinc cofactor to target proteins, thereby activating them. Zinc is transferred from the CXCC motif in the GTPase domain to the zinc binding site in target proteins in a process requiring GTP hydrolysis.</text>
</comment>
<dbReference type="SUPFAM" id="SSF52540">
    <property type="entry name" value="P-loop containing nucleoside triphosphate hydrolases"/>
    <property type="match status" value="1"/>
</dbReference>
<feature type="domain" description="CobW/HypB/UreG nucleotide-binding" evidence="2">
    <location>
        <begin position="5"/>
        <end position="161"/>
    </location>
</feature>
<dbReference type="Pfam" id="PF02492">
    <property type="entry name" value="cobW"/>
    <property type="match status" value="1"/>
</dbReference>
<dbReference type="InterPro" id="IPR011629">
    <property type="entry name" value="CobW-like_C"/>
</dbReference>
<dbReference type="Pfam" id="PF07683">
    <property type="entry name" value="CobW_C"/>
    <property type="match status" value="1"/>
</dbReference>
<dbReference type="GO" id="GO:0005737">
    <property type="term" value="C:cytoplasm"/>
    <property type="evidence" value="ECO:0007669"/>
    <property type="project" value="TreeGrafter"/>
</dbReference>
<dbReference type="OrthoDB" id="9808822at2"/>
<dbReference type="EMBL" id="OMOR01000001">
    <property type="protein sequence ID" value="SPH20436.1"/>
    <property type="molecule type" value="Genomic_DNA"/>
</dbReference>
<reference evidence="4 5" key="1">
    <citation type="submission" date="2018-03" db="EMBL/GenBank/DDBJ databases">
        <authorList>
            <person name="Keele B.F."/>
        </authorList>
    </citation>
    <scope>NUCLEOTIDE SEQUENCE [LARGE SCALE GENOMIC DNA]</scope>
    <source>
        <strain evidence="4 5">CECT 8599</strain>
    </source>
</reference>